<keyword evidence="2" id="KW-1185">Reference proteome</keyword>
<dbReference type="OrthoDB" id="4499271at2759"/>
<proteinExistence type="predicted"/>
<organism evidence="1 2">
    <name type="scientific">Aspergillus ellipticus CBS 707.79</name>
    <dbReference type="NCBI Taxonomy" id="1448320"/>
    <lineage>
        <taxon>Eukaryota</taxon>
        <taxon>Fungi</taxon>
        <taxon>Dikarya</taxon>
        <taxon>Ascomycota</taxon>
        <taxon>Pezizomycotina</taxon>
        <taxon>Eurotiomycetes</taxon>
        <taxon>Eurotiomycetidae</taxon>
        <taxon>Eurotiales</taxon>
        <taxon>Aspergillaceae</taxon>
        <taxon>Aspergillus</taxon>
        <taxon>Aspergillus subgen. Circumdati</taxon>
    </lineage>
</organism>
<dbReference type="AlphaFoldDB" id="A0A319DER6"/>
<dbReference type="VEuPathDB" id="FungiDB:BO71DRAFT_376521"/>
<dbReference type="EMBL" id="KZ825846">
    <property type="protein sequence ID" value="PYH95905.1"/>
    <property type="molecule type" value="Genomic_DNA"/>
</dbReference>
<sequence length="287" mass="33491">MHPDQEDEIAYTLDRVRIPYFIWGEPLLRIYGILVPRPKQFSGWVVPDRFLNEANESMRSLGYEHCPHGKTCTFLQDGIGSHPDPDRHYHPGEYKGLCIPGIRELTISFYAKSRLFSYFPDPNAGPPEANDPYYTLASDARFPIVAFPLPPWVARGRHPLSRYPVKVPKPNKYIEAIIGLRCRALDGSMFAGHWIVEINFLQRLFTNDPENTRIRITDLSTPFRQYMVIRCFYNMPTFNRELISFQYLHRVYGELARADLLPPPEGIVQLGEQSDFQRRLREWNMMI</sequence>
<reference evidence="1 2" key="1">
    <citation type="submission" date="2018-02" db="EMBL/GenBank/DDBJ databases">
        <title>The genomes of Aspergillus section Nigri reveals drivers in fungal speciation.</title>
        <authorList>
            <consortium name="DOE Joint Genome Institute"/>
            <person name="Vesth T.C."/>
            <person name="Nybo J."/>
            <person name="Theobald S."/>
            <person name="Brandl J."/>
            <person name="Frisvad J.C."/>
            <person name="Nielsen K.F."/>
            <person name="Lyhne E.K."/>
            <person name="Kogle M.E."/>
            <person name="Kuo A."/>
            <person name="Riley R."/>
            <person name="Clum A."/>
            <person name="Nolan M."/>
            <person name="Lipzen A."/>
            <person name="Salamov A."/>
            <person name="Henrissat B."/>
            <person name="Wiebenga A."/>
            <person name="De vries R.P."/>
            <person name="Grigoriev I.V."/>
            <person name="Mortensen U.H."/>
            <person name="Andersen M.R."/>
            <person name="Baker S.E."/>
        </authorList>
    </citation>
    <scope>NUCLEOTIDE SEQUENCE [LARGE SCALE GENOMIC DNA]</scope>
    <source>
        <strain evidence="1 2">CBS 707.79</strain>
    </source>
</reference>
<evidence type="ECO:0000313" key="1">
    <source>
        <dbReference type="EMBL" id="PYH95905.1"/>
    </source>
</evidence>
<accession>A0A319DER6</accession>
<evidence type="ECO:0000313" key="2">
    <source>
        <dbReference type="Proteomes" id="UP000247810"/>
    </source>
</evidence>
<name>A0A319DER6_9EURO</name>
<dbReference type="Proteomes" id="UP000247810">
    <property type="component" value="Unassembled WGS sequence"/>
</dbReference>
<protein>
    <submittedName>
        <fullName evidence="1">Uncharacterized protein</fullName>
    </submittedName>
</protein>
<gene>
    <name evidence="1" type="ORF">BO71DRAFT_376521</name>
</gene>